<evidence type="ECO:0000313" key="2">
    <source>
        <dbReference type="EMBL" id="BAF09309.1"/>
    </source>
</evidence>
<proteinExistence type="predicted"/>
<organism evidence="2 3">
    <name type="scientific">Oryza sativa subsp. japonica</name>
    <name type="common">Rice</name>
    <dbReference type="NCBI Taxonomy" id="39947"/>
    <lineage>
        <taxon>Eukaryota</taxon>
        <taxon>Viridiplantae</taxon>
        <taxon>Streptophyta</taxon>
        <taxon>Embryophyta</taxon>
        <taxon>Tracheophyta</taxon>
        <taxon>Spermatophyta</taxon>
        <taxon>Magnoliopsida</taxon>
        <taxon>Liliopsida</taxon>
        <taxon>Poales</taxon>
        <taxon>Poaceae</taxon>
        <taxon>BOP clade</taxon>
        <taxon>Oryzoideae</taxon>
        <taxon>Oryzeae</taxon>
        <taxon>Oryzinae</taxon>
        <taxon>Oryza</taxon>
        <taxon>Oryza sativa</taxon>
    </lineage>
</organism>
<reference evidence="3" key="2">
    <citation type="journal article" date="2008" name="Nucleic Acids Res.">
        <title>The rice annotation project database (RAP-DB): 2008 update.</title>
        <authorList>
            <consortium name="The rice annotation project (RAP)"/>
        </authorList>
    </citation>
    <scope>GENOME REANNOTATION</scope>
    <source>
        <strain evidence="3">cv. Nipponbare</strain>
    </source>
</reference>
<gene>
    <name evidence="2" type="ordered locus">Os02g0609500</name>
</gene>
<dbReference type="EMBL" id="AP008208">
    <property type="protein sequence ID" value="BAF09309.1"/>
    <property type="molecule type" value="Genomic_DNA"/>
</dbReference>
<sequence length="82" mass="9270">MVTCYHEHGEPRHEHRHGSLWRSSSAARKRRPGHSRGRRPQASVGLEGVGMGKIEGCWGGWALGRRPKSRMSARWENGKAKE</sequence>
<evidence type="ECO:0000256" key="1">
    <source>
        <dbReference type="SAM" id="MobiDB-lite"/>
    </source>
</evidence>
<feature type="compositionally biased region" description="Basic and acidic residues" evidence="1">
    <location>
        <begin position="1"/>
        <end position="13"/>
    </location>
</feature>
<dbReference type="Proteomes" id="UP000000763">
    <property type="component" value="Chromosome 2"/>
</dbReference>
<feature type="compositionally biased region" description="Basic residues" evidence="1">
    <location>
        <begin position="27"/>
        <end position="39"/>
    </location>
</feature>
<feature type="region of interest" description="Disordered" evidence="1">
    <location>
        <begin position="1"/>
        <end position="49"/>
    </location>
</feature>
<dbReference type="KEGG" id="dosa:Os02g0609500"/>
<dbReference type="Gramene" id="Os02t0609500-01">
    <property type="protein sequence ID" value="Os02t0609500-01"/>
    <property type="gene ID" value="Os02g0609500"/>
</dbReference>
<reference evidence="2 3" key="1">
    <citation type="journal article" date="2005" name="Nature">
        <title>The map-based sequence of the rice genome.</title>
        <authorList>
            <consortium name="International rice genome sequencing project (IRGSP)"/>
            <person name="Matsumoto T."/>
            <person name="Wu J."/>
            <person name="Kanamori H."/>
            <person name="Katayose Y."/>
            <person name="Fujisawa M."/>
            <person name="Namiki N."/>
            <person name="Mizuno H."/>
            <person name="Yamamoto K."/>
            <person name="Antonio B.A."/>
            <person name="Baba T."/>
            <person name="Sakata K."/>
            <person name="Nagamura Y."/>
            <person name="Aoki H."/>
            <person name="Arikawa K."/>
            <person name="Arita K."/>
            <person name="Bito T."/>
            <person name="Chiden Y."/>
            <person name="Fujitsuka N."/>
            <person name="Fukunaka R."/>
            <person name="Hamada M."/>
            <person name="Harada C."/>
            <person name="Hayashi A."/>
            <person name="Hijishita S."/>
            <person name="Honda M."/>
            <person name="Hosokawa S."/>
            <person name="Ichikawa Y."/>
            <person name="Idonuma A."/>
            <person name="Iijima M."/>
            <person name="Ikeda M."/>
            <person name="Ikeno M."/>
            <person name="Ito K."/>
            <person name="Ito S."/>
            <person name="Ito T."/>
            <person name="Ito Y."/>
            <person name="Ito Y."/>
            <person name="Iwabuchi A."/>
            <person name="Kamiya K."/>
            <person name="Karasawa W."/>
            <person name="Kurita K."/>
            <person name="Katagiri S."/>
            <person name="Kikuta A."/>
            <person name="Kobayashi H."/>
            <person name="Kobayashi N."/>
            <person name="Machita K."/>
            <person name="Maehara T."/>
            <person name="Masukawa M."/>
            <person name="Mizubayashi T."/>
            <person name="Mukai Y."/>
            <person name="Nagasaki H."/>
            <person name="Nagata Y."/>
            <person name="Naito S."/>
            <person name="Nakashima M."/>
            <person name="Nakama Y."/>
            <person name="Nakamichi Y."/>
            <person name="Nakamura M."/>
            <person name="Meguro A."/>
            <person name="Negishi M."/>
            <person name="Ohta I."/>
            <person name="Ohta T."/>
            <person name="Okamoto M."/>
            <person name="Ono N."/>
            <person name="Saji S."/>
            <person name="Sakaguchi M."/>
            <person name="Sakai K."/>
            <person name="Shibata M."/>
            <person name="Shimokawa T."/>
            <person name="Song J."/>
            <person name="Takazaki Y."/>
            <person name="Terasawa K."/>
            <person name="Tsugane M."/>
            <person name="Tsuji K."/>
            <person name="Ueda S."/>
            <person name="Waki K."/>
            <person name="Yamagata H."/>
            <person name="Yamamoto M."/>
            <person name="Yamamoto S."/>
            <person name="Yamane H."/>
            <person name="Yoshiki S."/>
            <person name="Yoshihara R."/>
            <person name="Yukawa K."/>
            <person name="Zhong H."/>
            <person name="Yano M."/>
            <person name="Yuan Q."/>
            <person name="Ouyang S."/>
            <person name="Liu J."/>
            <person name="Jones K.M."/>
            <person name="Gansberger K."/>
            <person name="Moffat K."/>
            <person name="Hill J."/>
            <person name="Bera J."/>
            <person name="Fadrosh D."/>
            <person name="Jin S."/>
            <person name="Johri S."/>
            <person name="Kim M."/>
            <person name="Overton L."/>
            <person name="Reardon M."/>
            <person name="Tsitrin T."/>
            <person name="Vuong H."/>
            <person name="Weaver B."/>
            <person name="Ciecko A."/>
            <person name="Tallon L."/>
            <person name="Jackson J."/>
            <person name="Pai G."/>
            <person name="Aken S.V."/>
            <person name="Utterback T."/>
            <person name="Reidmuller S."/>
            <person name="Feldblyum T."/>
            <person name="Hsiao J."/>
            <person name="Zismann V."/>
            <person name="Iobst S."/>
            <person name="de Vazeille A.R."/>
            <person name="Buell C.R."/>
            <person name="Ying K."/>
            <person name="Li Y."/>
            <person name="Lu T."/>
            <person name="Huang Y."/>
            <person name="Zhao Q."/>
            <person name="Feng Q."/>
            <person name="Zhang L."/>
            <person name="Zhu J."/>
            <person name="Weng Q."/>
            <person name="Mu J."/>
            <person name="Lu Y."/>
            <person name="Fan D."/>
            <person name="Liu Y."/>
            <person name="Guan J."/>
            <person name="Zhang Y."/>
            <person name="Yu S."/>
            <person name="Liu X."/>
            <person name="Zhang Y."/>
            <person name="Hong G."/>
            <person name="Han B."/>
            <person name="Choisne N."/>
            <person name="Demange N."/>
            <person name="Orjeda G."/>
            <person name="Samain S."/>
            <person name="Cattolico L."/>
            <person name="Pelletier E."/>
            <person name="Couloux A."/>
            <person name="Segurens B."/>
            <person name="Wincker P."/>
            <person name="D'Hont A."/>
            <person name="Scarpelli C."/>
            <person name="Weissenbach J."/>
            <person name="Salanoubat M."/>
            <person name="Quetier F."/>
            <person name="Yu Y."/>
            <person name="Kim H.R."/>
            <person name="Rambo T."/>
            <person name="Currie J."/>
            <person name="Collura K."/>
            <person name="Luo M."/>
            <person name="Yang T."/>
            <person name="Ammiraju J.S.S."/>
            <person name="Engler F."/>
            <person name="Soderlund C."/>
            <person name="Wing R.A."/>
            <person name="Palmer L.E."/>
            <person name="de la Bastide M."/>
            <person name="Spiegel L."/>
            <person name="Nascimento L."/>
            <person name="Zutavern T."/>
            <person name="O'Shaughnessy A."/>
            <person name="Dike S."/>
            <person name="Dedhia N."/>
            <person name="Preston R."/>
            <person name="Balija V."/>
            <person name="McCombie W.R."/>
            <person name="Chow T."/>
            <person name="Chen H."/>
            <person name="Chung M."/>
            <person name="Chen C."/>
            <person name="Shaw J."/>
            <person name="Wu H."/>
            <person name="Hsiao K."/>
            <person name="Chao Y."/>
            <person name="Chu M."/>
            <person name="Cheng C."/>
            <person name="Hour A."/>
            <person name="Lee P."/>
            <person name="Lin S."/>
            <person name="Lin Y."/>
            <person name="Liou J."/>
            <person name="Liu S."/>
            <person name="Hsing Y."/>
            <person name="Raghuvanshi S."/>
            <person name="Mohanty A."/>
            <person name="Bharti A.K."/>
            <person name="Gaur A."/>
            <person name="Gupta V."/>
            <person name="Kumar D."/>
            <person name="Ravi V."/>
            <person name="Vij S."/>
            <person name="Kapur A."/>
            <person name="Khurana P."/>
            <person name="Khurana P."/>
            <person name="Khurana J.P."/>
            <person name="Tyagi A.K."/>
            <person name="Gaikwad K."/>
            <person name="Singh A."/>
            <person name="Dalal V."/>
            <person name="Srivastava S."/>
            <person name="Dixit A."/>
            <person name="Pal A.K."/>
            <person name="Ghazi I.A."/>
            <person name="Yadav M."/>
            <person name="Pandit A."/>
            <person name="Bhargava A."/>
            <person name="Sureshbabu K."/>
            <person name="Batra K."/>
            <person name="Sharma T.R."/>
            <person name="Mohapatra T."/>
            <person name="Singh N.K."/>
            <person name="Messing J."/>
            <person name="Nelson A.B."/>
            <person name="Fuks G."/>
            <person name="Kavchok S."/>
            <person name="Keizer G."/>
            <person name="Linton E."/>
            <person name="Llaca V."/>
            <person name="Song R."/>
            <person name="Tanyolac B."/>
            <person name="Young S."/>
            <person name="Ho-Il K."/>
            <person name="Hahn J.H."/>
            <person name="Sangsakoo G."/>
            <person name="Vanavichit A."/>
            <person name="de Mattos Luiz.A.T."/>
            <person name="Zimmer P.D."/>
            <person name="Malone G."/>
            <person name="Dellagostin O."/>
            <person name="de Oliveira A.C."/>
            <person name="Bevan M."/>
            <person name="Bancroft I."/>
            <person name="Minx P."/>
            <person name="Cordum H."/>
            <person name="Wilson R."/>
            <person name="Cheng Z."/>
            <person name="Jin W."/>
            <person name="Jiang J."/>
            <person name="Leong S.A."/>
            <person name="Iwama H."/>
            <person name="Gojobori T."/>
            <person name="Itoh T."/>
            <person name="Niimura Y."/>
            <person name="Fujii Y."/>
            <person name="Habara T."/>
            <person name="Sakai H."/>
            <person name="Sato Y."/>
            <person name="Wilson G."/>
            <person name="Kumar K."/>
            <person name="McCouch S."/>
            <person name="Juretic N."/>
            <person name="Hoen D."/>
            <person name="Wright S."/>
            <person name="Bruskiewich R."/>
            <person name="Bureau T."/>
            <person name="Miyao A."/>
            <person name="Hirochika H."/>
            <person name="Nishikawa T."/>
            <person name="Kadowaki K."/>
            <person name="Sugiura M."/>
            <person name="Burr B."/>
            <person name="Sasaki T."/>
        </authorList>
    </citation>
    <scope>NUCLEOTIDE SEQUENCE [LARGE SCALE GENOMIC DNA]</scope>
    <source>
        <strain evidence="3">cv. Nipponbare</strain>
    </source>
</reference>
<evidence type="ECO:0000313" key="3">
    <source>
        <dbReference type="Proteomes" id="UP000000763"/>
    </source>
</evidence>
<name>A0A0P0VLI6_ORYSJ</name>
<dbReference type="AlphaFoldDB" id="A0A0P0VLI6"/>
<protein>
    <submittedName>
        <fullName evidence="2">Os02g0609500 protein</fullName>
    </submittedName>
</protein>
<accession>A0A0P0VLI6</accession>